<keyword evidence="2" id="KW-0472">Membrane</keyword>
<sequence length="442" mass="48457">MNKQDWIEYFEAINGRTPSEAEVAQGLAAGEFVAEDVTATPDQVQPGAPQEPVAPQPAQAVNSAEAQAEQMAQTQAPIQPQAGQESVQAATPQDFAEASGQAQAMPGFQNPRADQASQFAQVQQGPVQAGQPMSGQFAQPGQVAQPQQQVYYQQGPDGQIQAVMAPAPKQPNPQVEAFKKGFKDYFAWFLKAFKNPQAKEEEPHPVFGLVTIGLASWFISWGLVNFFHRLLMMFPNATADGESFKEADYEAYKEIVNSISSHFGFLKTLAFILIFFVFYVLVMGAPAIFDKDKTKTFFKKFGQYFSYSPIVLVLNILAFFSSFIVTNKLDVDTSAMDAFDTSDSVFGSFGMFTKLEQALPALKTITVGGGFVTFLVLLGLLFIFVALLKNINLSLKKVNNFYMSVLVGLVFALVLFIVYKISGSMIIGGLRDVLTELSSNFF</sequence>
<feature type="compositionally biased region" description="Low complexity" evidence="1">
    <location>
        <begin position="120"/>
        <end position="139"/>
    </location>
</feature>
<evidence type="ECO:0000256" key="1">
    <source>
        <dbReference type="SAM" id="MobiDB-lite"/>
    </source>
</evidence>
<organism evidence="3 4">
    <name type="scientific">Streptococcus criceti HS-6</name>
    <dbReference type="NCBI Taxonomy" id="873449"/>
    <lineage>
        <taxon>Bacteria</taxon>
        <taxon>Bacillati</taxon>
        <taxon>Bacillota</taxon>
        <taxon>Bacilli</taxon>
        <taxon>Lactobacillales</taxon>
        <taxon>Streptococcaceae</taxon>
        <taxon>Streptococcus</taxon>
    </lineage>
</organism>
<keyword evidence="2" id="KW-0812">Transmembrane</keyword>
<proteinExistence type="predicted"/>
<dbReference type="OrthoDB" id="2237747at2"/>
<feature type="transmembrane region" description="Helical" evidence="2">
    <location>
        <begin position="269"/>
        <end position="289"/>
    </location>
</feature>
<dbReference type="STRING" id="873449.STRCR_1067"/>
<reference evidence="3" key="1">
    <citation type="submission" date="2011-07" db="EMBL/GenBank/DDBJ databases">
        <authorList>
            <person name="Stanhope M.J."/>
            <person name="Durkin A.S."/>
            <person name="Hostetler J."/>
            <person name="Kim M."/>
            <person name="Radune D."/>
            <person name="Singh I."/>
            <person name="Town C.D."/>
        </authorList>
    </citation>
    <scope>NUCLEOTIDE SEQUENCE [LARGE SCALE GENOMIC DNA]</scope>
    <source>
        <strain evidence="3">HS-6</strain>
    </source>
</reference>
<name>G5JT99_STRCG</name>
<feature type="transmembrane region" description="Helical" evidence="2">
    <location>
        <begin position="365"/>
        <end position="388"/>
    </location>
</feature>
<feature type="compositionally biased region" description="Polar residues" evidence="1">
    <location>
        <begin position="77"/>
        <end position="91"/>
    </location>
</feature>
<evidence type="ECO:0000313" key="4">
    <source>
        <dbReference type="Proteomes" id="UP000004322"/>
    </source>
</evidence>
<feature type="transmembrane region" description="Helical" evidence="2">
    <location>
        <begin position="301"/>
        <end position="325"/>
    </location>
</feature>
<accession>G5JT99</accession>
<evidence type="ECO:0000256" key="2">
    <source>
        <dbReference type="SAM" id="Phobius"/>
    </source>
</evidence>
<evidence type="ECO:0000313" key="3">
    <source>
        <dbReference type="EMBL" id="EHI74318.1"/>
    </source>
</evidence>
<dbReference type="EMBL" id="AEUV02000002">
    <property type="protein sequence ID" value="EHI74318.1"/>
    <property type="molecule type" value="Genomic_DNA"/>
</dbReference>
<feature type="compositionally biased region" description="Low complexity" evidence="1">
    <location>
        <begin position="43"/>
        <end position="76"/>
    </location>
</feature>
<dbReference type="AlphaFoldDB" id="G5JT99"/>
<comment type="caution">
    <text evidence="3">The sequence shown here is derived from an EMBL/GenBank/DDBJ whole genome shotgun (WGS) entry which is preliminary data.</text>
</comment>
<dbReference type="Proteomes" id="UP000004322">
    <property type="component" value="Unassembled WGS sequence"/>
</dbReference>
<keyword evidence="4" id="KW-1185">Reference proteome</keyword>
<feature type="region of interest" description="Disordered" evidence="1">
    <location>
        <begin position="37"/>
        <end position="139"/>
    </location>
</feature>
<feature type="transmembrane region" description="Helical" evidence="2">
    <location>
        <begin position="400"/>
        <end position="421"/>
    </location>
</feature>
<feature type="transmembrane region" description="Helical" evidence="2">
    <location>
        <begin position="206"/>
        <end position="227"/>
    </location>
</feature>
<keyword evidence="2" id="KW-1133">Transmembrane helix</keyword>
<protein>
    <submittedName>
        <fullName evidence="3">Uncharacterized protein</fullName>
    </submittedName>
</protein>
<gene>
    <name evidence="3" type="ORF">STRCR_1067</name>
</gene>
<dbReference type="RefSeq" id="WP_004227331.1">
    <property type="nucleotide sequence ID" value="NZ_AEUV02000002.1"/>
</dbReference>